<reference evidence="2" key="1">
    <citation type="journal article" date="2015" name="PeerJ">
        <title>First genomic representation of candidate bacterial phylum KSB3 points to enhanced environmental sensing as a trigger of wastewater bulking.</title>
        <authorList>
            <person name="Sekiguchi Y."/>
            <person name="Ohashi A."/>
            <person name="Parks D.H."/>
            <person name="Yamauchi T."/>
            <person name="Tyson G.W."/>
            <person name="Hugenholtz P."/>
        </authorList>
    </citation>
    <scope>NUCLEOTIDE SEQUENCE [LARGE SCALE GENOMIC DNA]</scope>
</reference>
<gene>
    <name evidence="2" type="ORF">U14_04989</name>
</gene>
<keyword evidence="3" id="KW-1185">Reference proteome</keyword>
<sequence>MFLFHFKQTTFSGEHAMIWFTIKKTFFDMWDHLLTIALLNIGGTLLIGIVLYALQLLAVNQWLFFFGVALAMVIFSIYIAVVAGMTSDIADYHAPEFRDVKRYVKSEWRVGCAFSGWMFLQLLVVLIVIPWYFHRNSLLGLGISAFLFWGSVMWLLASQYYFPVRHRLNPTLLKIPQKCILLFFDNTAFTVLLGIGTLFLLVVSGVTVFMFPGISTVLLWHHVALKLRLYKYDYVEAHPGDKRPRIPWDDLLQEDRDRVGTRTLKEMIFPWKN</sequence>
<name>A0A081BQN5_9BACT</name>
<feature type="transmembrane region" description="Helical" evidence="1">
    <location>
        <begin position="139"/>
        <end position="158"/>
    </location>
</feature>
<dbReference type="HOGENOM" id="CLU_1065349_0_0_0"/>
<dbReference type="EMBL" id="DF820460">
    <property type="protein sequence ID" value="GAK53716.1"/>
    <property type="molecule type" value="Genomic_DNA"/>
</dbReference>
<dbReference type="AlphaFoldDB" id="A0A081BQN5"/>
<feature type="transmembrane region" description="Helical" evidence="1">
    <location>
        <begin position="208"/>
        <end position="225"/>
    </location>
</feature>
<protein>
    <submittedName>
        <fullName evidence="2">Putative membrane protein</fullName>
    </submittedName>
</protein>
<feature type="transmembrane region" description="Helical" evidence="1">
    <location>
        <begin position="179"/>
        <end position="202"/>
    </location>
</feature>
<organism evidence="2">
    <name type="scientific">Candidatus Moduliflexus flocculans</name>
    <dbReference type="NCBI Taxonomy" id="1499966"/>
    <lineage>
        <taxon>Bacteria</taxon>
        <taxon>Candidatus Moduliflexota</taxon>
        <taxon>Candidatus Moduliflexia</taxon>
        <taxon>Candidatus Moduliflexales</taxon>
        <taxon>Candidatus Moduliflexaceae</taxon>
    </lineage>
</organism>
<keyword evidence="1" id="KW-0812">Transmembrane</keyword>
<accession>A0A081BQN5</accession>
<feature type="transmembrane region" description="Helical" evidence="1">
    <location>
        <begin position="33"/>
        <end position="56"/>
    </location>
</feature>
<evidence type="ECO:0000313" key="2">
    <source>
        <dbReference type="EMBL" id="GAK53716.1"/>
    </source>
</evidence>
<keyword evidence="1" id="KW-1133">Transmembrane helix</keyword>
<feature type="transmembrane region" description="Helical" evidence="1">
    <location>
        <begin position="108"/>
        <end position="133"/>
    </location>
</feature>
<dbReference type="Proteomes" id="UP000030700">
    <property type="component" value="Unassembled WGS sequence"/>
</dbReference>
<evidence type="ECO:0000313" key="3">
    <source>
        <dbReference type="Proteomes" id="UP000030700"/>
    </source>
</evidence>
<evidence type="ECO:0000256" key="1">
    <source>
        <dbReference type="SAM" id="Phobius"/>
    </source>
</evidence>
<keyword evidence="1" id="KW-0472">Membrane</keyword>
<proteinExistence type="predicted"/>
<feature type="transmembrane region" description="Helical" evidence="1">
    <location>
        <begin position="62"/>
        <end position="87"/>
    </location>
</feature>